<feature type="region of interest" description="Disordered" evidence="10">
    <location>
        <begin position="347"/>
        <end position="388"/>
    </location>
</feature>
<keyword evidence="5" id="KW-0597">Phosphoprotein</keyword>
<dbReference type="PANTHER" id="PTHR31169:SF8">
    <property type="entry name" value="ZINC-FINGER DOMAIN OF MONOAMINE-OXIDASE A REPRESSOR R1 PROTEIN"/>
    <property type="match status" value="1"/>
</dbReference>
<dbReference type="Proteomes" id="UP001491310">
    <property type="component" value="Unassembled WGS sequence"/>
</dbReference>
<evidence type="ECO:0000259" key="11">
    <source>
        <dbReference type="Pfam" id="PF10497"/>
    </source>
</evidence>
<feature type="compositionally biased region" description="Basic and acidic residues" evidence="10">
    <location>
        <begin position="15"/>
        <end position="25"/>
    </location>
</feature>
<proteinExistence type="predicted"/>
<accession>A0ABR2YTS6</accession>
<evidence type="ECO:0000259" key="12">
    <source>
        <dbReference type="Pfam" id="PF15612"/>
    </source>
</evidence>
<feature type="region of interest" description="Disordered" evidence="10">
    <location>
        <begin position="144"/>
        <end position="209"/>
    </location>
</feature>
<feature type="region of interest" description="Disordered" evidence="10">
    <location>
        <begin position="560"/>
        <end position="597"/>
    </location>
</feature>
<feature type="region of interest" description="Disordered" evidence="10">
    <location>
        <begin position="1"/>
        <end position="47"/>
    </location>
</feature>
<evidence type="ECO:0000256" key="2">
    <source>
        <dbReference type="ARBA" id="ARBA00004496"/>
    </source>
</evidence>
<keyword evidence="3" id="KW-0963">Cytoplasm</keyword>
<dbReference type="InterPro" id="IPR018866">
    <property type="entry name" value="Znf-4CXXC_R1"/>
</dbReference>
<keyword evidence="7" id="KW-0805">Transcription regulation</keyword>
<evidence type="ECO:0000256" key="9">
    <source>
        <dbReference type="ARBA" id="ARBA00023242"/>
    </source>
</evidence>
<feature type="compositionally biased region" description="Basic and acidic residues" evidence="10">
    <location>
        <begin position="165"/>
        <end position="175"/>
    </location>
</feature>
<keyword evidence="6" id="KW-0832">Ubl conjugation</keyword>
<sequence>MPSKDVKSAPQEGNEASKEAEDASKDAALTSKPVKKRTTDPGVRVQGGRIYDSKTGTTCHQCRQKTVEAKAKCGSCTMFFCPRCLLNRYGEEVDKVNLLAHWKCPKCRDICNCSNCRKKRGLEATGILANMSKAAGFTSVSDLLQKNPNAKRPPSASLQAPGAKVPKEASGEAKPKAQKKKEPKLQDAPELVDDELLGPRPQPLPERDAVRMHRVPEEASDVRWPPDLADRVDLPPDCNAGDLAEVLEFLKVFGEQTGTASVSLSFAAVELLQPATEAGHSAYAREERSVTGHIHMRLLDLVRSDWGIRNSVGIHGWQPVMKQYLRQDRLHGLAALDKLSGGAGGSGNASAAAAQLPEDRDGDEGVTSPGAVVDAAGGDGGSGGEGEDTLLAFPPGGYWALQPGARLRMLRSLCFDALETRAIRQCMEDAMDAVAELDKGRREELAAAKREAREAWQRQRDKEIALLLAGGNGAGLTIEEQRALMDKGWAKVDATAAAAAAGQLPASGAPTAFPAAMRIIPLGSDRSRALFWKLACCPVLAGGAQAAVLMASEFRTADSDEWSEPVGEAARNDGAAAEAKPRKRQKRGLLRGDITAD</sequence>
<evidence type="ECO:0000256" key="7">
    <source>
        <dbReference type="ARBA" id="ARBA00023015"/>
    </source>
</evidence>
<keyword evidence="4" id="KW-1017">Isopeptide bond</keyword>
<dbReference type="InterPro" id="IPR040221">
    <property type="entry name" value="CDCA7/CDA7L"/>
</dbReference>
<evidence type="ECO:0000256" key="4">
    <source>
        <dbReference type="ARBA" id="ARBA00022499"/>
    </source>
</evidence>
<name>A0ABR2YTS6_9CHLO</name>
<dbReference type="Pfam" id="PF15612">
    <property type="entry name" value="WHIM1"/>
    <property type="match status" value="1"/>
</dbReference>
<evidence type="ECO:0008006" key="15">
    <source>
        <dbReference type="Google" id="ProtNLM"/>
    </source>
</evidence>
<dbReference type="Pfam" id="PF10497">
    <property type="entry name" value="zf-4CXXC_R1"/>
    <property type="match status" value="1"/>
</dbReference>
<evidence type="ECO:0000256" key="10">
    <source>
        <dbReference type="SAM" id="MobiDB-lite"/>
    </source>
</evidence>
<feature type="domain" description="Zinc-finger" evidence="11">
    <location>
        <begin position="51"/>
        <end position="144"/>
    </location>
</feature>
<keyword evidence="14" id="KW-1185">Reference proteome</keyword>
<evidence type="ECO:0000313" key="14">
    <source>
        <dbReference type="Proteomes" id="UP001491310"/>
    </source>
</evidence>
<reference evidence="13 14" key="1">
    <citation type="journal article" date="2024" name="Nat. Commun.">
        <title>Phylogenomics reveals the evolutionary origins of lichenization in chlorophyte algae.</title>
        <authorList>
            <person name="Puginier C."/>
            <person name="Libourel C."/>
            <person name="Otte J."/>
            <person name="Skaloud P."/>
            <person name="Haon M."/>
            <person name="Grisel S."/>
            <person name="Petersen M."/>
            <person name="Berrin J.G."/>
            <person name="Delaux P.M."/>
            <person name="Dal Grande F."/>
            <person name="Keller J."/>
        </authorList>
    </citation>
    <scope>NUCLEOTIDE SEQUENCE [LARGE SCALE GENOMIC DNA]</scope>
    <source>
        <strain evidence="13 14">SAG 216-7</strain>
    </source>
</reference>
<keyword evidence="9" id="KW-0539">Nucleus</keyword>
<dbReference type="PANTHER" id="PTHR31169">
    <property type="entry name" value="OS05G0300700 PROTEIN"/>
    <property type="match status" value="1"/>
</dbReference>
<evidence type="ECO:0000256" key="8">
    <source>
        <dbReference type="ARBA" id="ARBA00023163"/>
    </source>
</evidence>
<feature type="domain" description="WHIM1" evidence="12">
    <location>
        <begin position="396"/>
        <end position="428"/>
    </location>
</feature>
<dbReference type="InterPro" id="IPR028942">
    <property type="entry name" value="WHIM1_dom"/>
</dbReference>
<keyword evidence="8" id="KW-0804">Transcription</keyword>
<evidence type="ECO:0000256" key="6">
    <source>
        <dbReference type="ARBA" id="ARBA00022843"/>
    </source>
</evidence>
<evidence type="ECO:0000256" key="5">
    <source>
        <dbReference type="ARBA" id="ARBA00022553"/>
    </source>
</evidence>
<comment type="caution">
    <text evidence="13">The sequence shown here is derived from an EMBL/GenBank/DDBJ whole genome shotgun (WGS) entry which is preliminary data.</text>
</comment>
<comment type="subcellular location">
    <subcellularLocation>
        <location evidence="2">Cytoplasm</location>
    </subcellularLocation>
    <subcellularLocation>
        <location evidence="1">Nucleus</location>
    </subcellularLocation>
</comment>
<evidence type="ECO:0000313" key="13">
    <source>
        <dbReference type="EMBL" id="KAK9915262.1"/>
    </source>
</evidence>
<protein>
    <recommendedName>
        <fullName evidence="15">Zinc-finger domain-containing protein</fullName>
    </recommendedName>
</protein>
<feature type="compositionally biased region" description="Low complexity" evidence="10">
    <location>
        <begin position="567"/>
        <end position="578"/>
    </location>
</feature>
<organism evidence="13 14">
    <name type="scientific">Coccomyxa subellipsoidea</name>
    <dbReference type="NCBI Taxonomy" id="248742"/>
    <lineage>
        <taxon>Eukaryota</taxon>
        <taxon>Viridiplantae</taxon>
        <taxon>Chlorophyta</taxon>
        <taxon>core chlorophytes</taxon>
        <taxon>Trebouxiophyceae</taxon>
        <taxon>Trebouxiophyceae incertae sedis</taxon>
        <taxon>Coccomyxaceae</taxon>
        <taxon>Coccomyxa</taxon>
    </lineage>
</organism>
<gene>
    <name evidence="13" type="ORF">WJX75_006841</name>
</gene>
<evidence type="ECO:0000256" key="3">
    <source>
        <dbReference type="ARBA" id="ARBA00022490"/>
    </source>
</evidence>
<evidence type="ECO:0000256" key="1">
    <source>
        <dbReference type="ARBA" id="ARBA00004123"/>
    </source>
</evidence>
<dbReference type="EMBL" id="JALJOT010000005">
    <property type="protein sequence ID" value="KAK9915262.1"/>
    <property type="molecule type" value="Genomic_DNA"/>
</dbReference>